<keyword evidence="1" id="KW-0472">Membrane</keyword>
<keyword evidence="3" id="KW-1185">Reference proteome</keyword>
<dbReference type="PIRSF" id="PIRSF038973">
    <property type="entry name" value="SpoIIM"/>
    <property type="match status" value="1"/>
</dbReference>
<sequence length="214" mass="23833">MDYFRKNLFNYIRANIVGYFFILLVFVGGVVFGALAVKTLPDEQKTELIGYLQIFFQGFTVWSAESWGSTELFANVVFNHIKTVGLIWLLGFTVIGMPLVWFIVFTRGFVIGFTVGFLVNEYIMKGLVFALAAVLPHSLLSVPAVIAAGVAATSFSLWLARRRSNPKTTLGYEAIGYSVLCLTMLLILLVAAVVEVYISPLFMKFVVAMLFKQP</sequence>
<evidence type="ECO:0000256" key="1">
    <source>
        <dbReference type="SAM" id="Phobius"/>
    </source>
</evidence>
<feature type="transmembrane region" description="Helical" evidence="1">
    <location>
        <begin position="172"/>
        <end position="194"/>
    </location>
</feature>
<dbReference type="InterPro" id="IPR014196">
    <property type="entry name" value="SpoIIM"/>
</dbReference>
<keyword evidence="1" id="KW-1133">Transmembrane helix</keyword>
<keyword evidence="1" id="KW-0812">Transmembrane</keyword>
<organism evidence="2 3">
    <name type="scientific">Anaerosporomusa subterranea</name>
    <dbReference type="NCBI Taxonomy" id="1794912"/>
    <lineage>
        <taxon>Bacteria</taxon>
        <taxon>Bacillati</taxon>
        <taxon>Bacillota</taxon>
        <taxon>Negativicutes</taxon>
        <taxon>Acetonemataceae</taxon>
        <taxon>Anaerosporomusa</taxon>
    </lineage>
</organism>
<dbReference type="NCBIfam" id="TIGR02831">
    <property type="entry name" value="spo_II_M"/>
    <property type="match status" value="1"/>
</dbReference>
<feature type="transmembrane region" description="Helical" evidence="1">
    <location>
        <begin position="111"/>
        <end position="134"/>
    </location>
</feature>
<gene>
    <name evidence="2" type="ORF">AXX12_05175</name>
</gene>
<feature type="transmembrane region" description="Helical" evidence="1">
    <location>
        <begin position="16"/>
        <end position="36"/>
    </location>
</feature>
<comment type="caution">
    <text evidence="2">The sequence shown here is derived from an EMBL/GenBank/DDBJ whole genome shotgun (WGS) entry which is preliminary data.</text>
</comment>
<name>A0A154BU96_ANASB</name>
<protein>
    <submittedName>
        <fullName evidence="2">Stage II sporulation protein M</fullName>
    </submittedName>
</protein>
<dbReference type="RefSeq" id="WP_066239967.1">
    <property type="nucleotide sequence ID" value="NZ_LSGP01000013.1"/>
</dbReference>
<dbReference type="EMBL" id="LSGP01000013">
    <property type="protein sequence ID" value="KYZ77501.1"/>
    <property type="molecule type" value="Genomic_DNA"/>
</dbReference>
<reference evidence="2 3" key="1">
    <citation type="submission" date="2016-02" db="EMBL/GenBank/DDBJ databases">
        <title>Anaerosporomusa subterraneum gen. nov., sp. nov., a spore-forming obligate anaerobe isolated from saprolite.</title>
        <authorList>
            <person name="Choi J.K."/>
            <person name="Shah M."/>
            <person name="Yee N."/>
        </authorList>
    </citation>
    <scope>NUCLEOTIDE SEQUENCE [LARGE SCALE GENOMIC DNA]</scope>
    <source>
        <strain evidence="2 3">RU4</strain>
    </source>
</reference>
<dbReference type="InterPro" id="IPR002798">
    <property type="entry name" value="SpoIIM-like"/>
</dbReference>
<dbReference type="STRING" id="1794912.AXX12_05175"/>
<dbReference type="Pfam" id="PF01944">
    <property type="entry name" value="SpoIIM"/>
    <property type="match status" value="1"/>
</dbReference>
<proteinExistence type="predicted"/>
<accession>A0A154BU96</accession>
<feature type="transmembrane region" description="Helical" evidence="1">
    <location>
        <begin position="140"/>
        <end position="160"/>
    </location>
</feature>
<dbReference type="OrthoDB" id="1707382at2"/>
<feature type="transmembrane region" description="Helical" evidence="1">
    <location>
        <begin position="84"/>
        <end position="104"/>
    </location>
</feature>
<dbReference type="AlphaFoldDB" id="A0A154BU96"/>
<evidence type="ECO:0000313" key="3">
    <source>
        <dbReference type="Proteomes" id="UP000076268"/>
    </source>
</evidence>
<evidence type="ECO:0000313" key="2">
    <source>
        <dbReference type="EMBL" id="KYZ77501.1"/>
    </source>
</evidence>
<dbReference type="Proteomes" id="UP000076268">
    <property type="component" value="Unassembled WGS sequence"/>
</dbReference>
<feature type="transmembrane region" description="Helical" evidence="1">
    <location>
        <begin position="48"/>
        <end position="64"/>
    </location>
</feature>